<sequence length="73" mass="8691">MQQQSVQLTALSDFGINMINNMGNPWYVQKITAHVLFSNHPGPWMLLERDHFHRWVNLSADQNFSVRWKGWKH</sequence>
<dbReference type="OrthoDB" id="5296511at2"/>
<comment type="caution">
    <text evidence="1">The sequence shown here is derived from an EMBL/GenBank/DDBJ whole genome shotgun (WGS) entry which is preliminary data.</text>
</comment>
<organism evidence="1 2">
    <name type="scientific">Mariprofundus micogutta</name>
    <dbReference type="NCBI Taxonomy" id="1921010"/>
    <lineage>
        <taxon>Bacteria</taxon>
        <taxon>Pseudomonadati</taxon>
        <taxon>Pseudomonadota</taxon>
        <taxon>Candidatius Mariprofundia</taxon>
        <taxon>Mariprofundales</taxon>
        <taxon>Mariprofundaceae</taxon>
        <taxon>Mariprofundus</taxon>
    </lineage>
</organism>
<dbReference type="Proteomes" id="UP000231632">
    <property type="component" value="Unassembled WGS sequence"/>
</dbReference>
<name>A0A1L8CK15_9PROT</name>
<reference evidence="1 2" key="1">
    <citation type="journal article" date="2017" name="Arch. Microbiol.">
        <title>Mariprofundus micogutta sp. nov., a novel iron-oxidizing zetaproteobacterium isolated from a deep-sea hydrothermal field at the Bayonnaise knoll of the Izu-Ogasawara arc, and a description of Mariprofundales ord. nov. and Zetaproteobacteria classis nov.</title>
        <authorList>
            <person name="Makita H."/>
            <person name="Tanaka E."/>
            <person name="Mitsunobu S."/>
            <person name="Miyazaki M."/>
            <person name="Nunoura T."/>
            <person name="Uematsu K."/>
            <person name="Takaki Y."/>
            <person name="Nishi S."/>
            <person name="Shimamura S."/>
            <person name="Takai K."/>
        </authorList>
    </citation>
    <scope>NUCLEOTIDE SEQUENCE [LARGE SCALE GENOMIC DNA]</scope>
    <source>
        <strain evidence="1 2">ET2</strain>
    </source>
</reference>
<accession>A0A1L8CK15</accession>
<proteinExistence type="predicted"/>
<dbReference type="EMBL" id="BDFD01000001">
    <property type="protein sequence ID" value="GAV19252.1"/>
    <property type="molecule type" value="Genomic_DNA"/>
</dbReference>
<evidence type="ECO:0000313" key="2">
    <source>
        <dbReference type="Proteomes" id="UP000231632"/>
    </source>
</evidence>
<dbReference type="AlphaFoldDB" id="A0A1L8CK15"/>
<gene>
    <name evidence="1" type="ORF">MMIC_P0185</name>
</gene>
<evidence type="ECO:0000313" key="1">
    <source>
        <dbReference type="EMBL" id="GAV19252.1"/>
    </source>
</evidence>
<protein>
    <submittedName>
        <fullName evidence="1">Uncharacterized protein</fullName>
    </submittedName>
</protein>
<keyword evidence="2" id="KW-1185">Reference proteome</keyword>
<dbReference type="RefSeq" id="WP_072658438.1">
    <property type="nucleotide sequence ID" value="NZ_BDFD01000001.1"/>
</dbReference>